<gene>
    <name evidence="2" type="ORF">IV203_035685</name>
</gene>
<keyword evidence="3" id="KW-1185">Reference proteome</keyword>
<reference evidence="2" key="2">
    <citation type="submission" date="2021-04" db="EMBL/GenBank/DDBJ databases">
        <authorList>
            <person name="Podell S."/>
        </authorList>
    </citation>
    <scope>NUCLEOTIDE SEQUENCE</scope>
    <source>
        <strain evidence="2">Hildebrandi</strain>
    </source>
</reference>
<feature type="compositionally biased region" description="Basic and acidic residues" evidence="1">
    <location>
        <begin position="78"/>
        <end position="94"/>
    </location>
</feature>
<dbReference type="Proteomes" id="UP000693970">
    <property type="component" value="Unassembled WGS sequence"/>
</dbReference>
<protein>
    <submittedName>
        <fullName evidence="2">Uncharacterized protein</fullName>
    </submittedName>
</protein>
<sequence>MGFKIRFSEDIKEFVVPRLDDDQIDDLFYQEDEIGEMRHTAFMIECGLEEDPPDGPDVPPIPWGHALLAQQQACSHSDSSDDSKPFEDSSDSSRRPPSRRPPPPRSRSTDDIEELEAELTPKTPQRRRLVVAKSGSLHAMKTSPTSRKLPPPRCNSSDNIAATDLNLAFAKTNKASPRSAKKFMRCKSGTAHGLEAMAAAAMKNIEEREKQEASARGDKPPISPTRKLTRAKSGTSHGMATAAAAARKALAEKESNDLPPRSPVRRLVATKSGTLHGMRNAAAAAAAEEKKDEMPKRIAPVRKLVVAKSGTLHGMRKAANNADSLRPPRPESPRNNTSIGNDRWDSPTSEKREVDRIVFKNGKKTTIYKDSIPSSPFNDSEIPPRPPVRRGCSTSTSSCGSSDILSEMASSDDDNASNISISTNGSEEFTSPIKPTNDRKVLTSDRKVKLKKTTTNDSSSSPSNIEKKSKTTSVKPLKARSGVTASPSSSPVVRKALKKFKAKSIGNLDVPPAFRNR</sequence>
<dbReference type="AlphaFoldDB" id="A0A9K3LGQ7"/>
<comment type="caution">
    <text evidence="2">The sequence shown here is derived from an EMBL/GenBank/DDBJ whole genome shotgun (WGS) entry which is preliminary data.</text>
</comment>
<organism evidence="2 3">
    <name type="scientific">Nitzschia inconspicua</name>
    <dbReference type="NCBI Taxonomy" id="303405"/>
    <lineage>
        <taxon>Eukaryota</taxon>
        <taxon>Sar</taxon>
        <taxon>Stramenopiles</taxon>
        <taxon>Ochrophyta</taxon>
        <taxon>Bacillariophyta</taxon>
        <taxon>Bacillariophyceae</taxon>
        <taxon>Bacillariophycidae</taxon>
        <taxon>Bacillariales</taxon>
        <taxon>Bacillariaceae</taxon>
        <taxon>Nitzschia</taxon>
    </lineage>
</organism>
<feature type="compositionally biased region" description="Low complexity" evidence="1">
    <location>
        <begin position="389"/>
        <end position="402"/>
    </location>
</feature>
<proteinExistence type="predicted"/>
<name>A0A9K3LGQ7_9STRA</name>
<accession>A0A9K3LGQ7</accession>
<feature type="compositionally biased region" description="Basic and acidic residues" evidence="1">
    <location>
        <begin position="342"/>
        <end position="358"/>
    </location>
</feature>
<feature type="region of interest" description="Disordered" evidence="1">
    <location>
        <begin position="309"/>
        <end position="492"/>
    </location>
</feature>
<dbReference type="EMBL" id="JAGRRH010000013">
    <property type="protein sequence ID" value="KAG7360586.1"/>
    <property type="molecule type" value="Genomic_DNA"/>
</dbReference>
<dbReference type="OrthoDB" id="55750at2759"/>
<feature type="region of interest" description="Disordered" evidence="1">
    <location>
        <begin position="47"/>
        <end position="158"/>
    </location>
</feature>
<feature type="region of interest" description="Disordered" evidence="1">
    <location>
        <begin position="204"/>
        <end position="295"/>
    </location>
</feature>
<reference evidence="2" key="1">
    <citation type="journal article" date="2021" name="Sci. Rep.">
        <title>Diploid genomic architecture of Nitzschia inconspicua, an elite biomass production diatom.</title>
        <authorList>
            <person name="Oliver A."/>
            <person name="Podell S."/>
            <person name="Pinowska A."/>
            <person name="Traller J.C."/>
            <person name="Smith S.R."/>
            <person name="McClure R."/>
            <person name="Beliaev A."/>
            <person name="Bohutskyi P."/>
            <person name="Hill E.A."/>
            <person name="Rabines A."/>
            <person name="Zheng H."/>
            <person name="Allen L.Z."/>
            <person name="Kuo A."/>
            <person name="Grigoriev I.V."/>
            <person name="Allen A.E."/>
            <person name="Hazlebeck D."/>
            <person name="Allen E.E."/>
        </authorList>
    </citation>
    <scope>NUCLEOTIDE SEQUENCE</scope>
    <source>
        <strain evidence="2">Hildebrandi</strain>
    </source>
</reference>
<evidence type="ECO:0000313" key="3">
    <source>
        <dbReference type="Proteomes" id="UP000693970"/>
    </source>
</evidence>
<evidence type="ECO:0000256" key="1">
    <source>
        <dbReference type="SAM" id="MobiDB-lite"/>
    </source>
</evidence>
<evidence type="ECO:0000313" key="2">
    <source>
        <dbReference type="EMBL" id="KAG7360586.1"/>
    </source>
</evidence>
<feature type="compositionally biased region" description="Basic and acidic residues" evidence="1">
    <location>
        <begin position="436"/>
        <end position="447"/>
    </location>
</feature>
<feature type="compositionally biased region" description="Basic and acidic residues" evidence="1">
    <location>
        <begin position="204"/>
        <end position="219"/>
    </location>
</feature>
<feature type="compositionally biased region" description="Low complexity" evidence="1">
    <location>
        <begin position="453"/>
        <end position="464"/>
    </location>
</feature>